<evidence type="ECO:0000313" key="3">
    <source>
        <dbReference type="Proteomes" id="UP000297762"/>
    </source>
</evidence>
<evidence type="ECO:0000313" key="2">
    <source>
        <dbReference type="EMBL" id="TGL65930.1"/>
    </source>
</evidence>
<dbReference type="AlphaFoldDB" id="A0A4R9KHM8"/>
<sequence length="344" mass="38188">MFATAIFVASSSIQPQSDLSNRKDSPIGLVVYCPVVSNGETPFDFERTLGLWYKRYKQQKIQEGGGAILLVSAPYIPKTSPEIERLKKSLGAEIIFTGHHSVLPKKETETKPSDKKSKNKKGSKKKKQTPPTESQTDPTQPEKLTPVKVETPKPKEETQEEKPKQTVKAKPSSKRKGKKKAPKISAKKQPVIPPGILSVQEEAGLNFVFYSPSLESLAVDEKNPAAWIPDFKSQYSKTAESQVVHFLLAQDPSDKPKEDLNPITDGLATFKKELSDSLPSVTLLSGPRALRFFNGEYSFGCGATPDSLKISILELFFRNGRLIRISEETQTLNSKESNKSWILE</sequence>
<dbReference type="EMBL" id="RQGF01000003">
    <property type="protein sequence ID" value="TGL65930.1"/>
    <property type="molecule type" value="Genomic_DNA"/>
</dbReference>
<evidence type="ECO:0000256" key="1">
    <source>
        <dbReference type="SAM" id="MobiDB-lite"/>
    </source>
</evidence>
<protein>
    <submittedName>
        <fullName evidence="2">Uncharacterized protein</fullName>
    </submittedName>
</protein>
<comment type="caution">
    <text evidence="2">The sequence shown here is derived from an EMBL/GenBank/DDBJ whole genome shotgun (WGS) entry which is preliminary data.</text>
</comment>
<reference evidence="2" key="1">
    <citation type="journal article" date="2019" name="PLoS Negl. Trop. Dis.">
        <title>Revisiting the worldwide diversity of Leptospira species in the environment.</title>
        <authorList>
            <person name="Vincent A.T."/>
            <person name="Schiettekatte O."/>
            <person name="Bourhy P."/>
            <person name="Veyrier F.J."/>
            <person name="Picardeau M."/>
        </authorList>
    </citation>
    <scope>NUCLEOTIDE SEQUENCE [LARGE SCALE GENOMIC DNA]</scope>
    <source>
        <strain evidence="2">201702455</strain>
    </source>
</reference>
<dbReference type="Proteomes" id="UP000297762">
    <property type="component" value="Unassembled WGS sequence"/>
</dbReference>
<dbReference type="NCBIfam" id="NF047584">
    <property type="entry name" value="LIC11612_FN_binding"/>
    <property type="match status" value="1"/>
</dbReference>
<keyword evidence="3" id="KW-1185">Reference proteome</keyword>
<accession>A0A4R9KHM8</accession>
<proteinExistence type="predicted"/>
<feature type="compositionally biased region" description="Basic and acidic residues" evidence="1">
    <location>
        <begin position="150"/>
        <end position="164"/>
    </location>
</feature>
<feature type="compositionally biased region" description="Basic residues" evidence="1">
    <location>
        <begin position="165"/>
        <end position="186"/>
    </location>
</feature>
<feature type="compositionally biased region" description="Basic residues" evidence="1">
    <location>
        <begin position="117"/>
        <end position="128"/>
    </location>
</feature>
<gene>
    <name evidence="2" type="ORF">EHQ64_00170</name>
</gene>
<organism evidence="2 3">
    <name type="scientific">Leptospira sarikeiensis</name>
    <dbReference type="NCBI Taxonomy" id="2484943"/>
    <lineage>
        <taxon>Bacteria</taxon>
        <taxon>Pseudomonadati</taxon>
        <taxon>Spirochaetota</taxon>
        <taxon>Spirochaetia</taxon>
        <taxon>Leptospirales</taxon>
        <taxon>Leptospiraceae</taxon>
        <taxon>Leptospira</taxon>
    </lineage>
</organism>
<feature type="region of interest" description="Disordered" evidence="1">
    <location>
        <begin position="101"/>
        <end position="188"/>
    </location>
</feature>
<name>A0A4R9KHM8_9LEPT</name>
<feature type="compositionally biased region" description="Basic and acidic residues" evidence="1">
    <location>
        <begin position="104"/>
        <end position="116"/>
    </location>
</feature>
<dbReference type="OrthoDB" id="323433at2"/>